<sequence>MFIGEDCLTPEIHDDSDAAAISPEERPPPDTATCPAASRATPSLSRAGTKSDASLRVVVASQLSEK</sequence>
<dbReference type="AlphaFoldDB" id="A0A8S1E8W5"/>
<protein>
    <submittedName>
        <fullName evidence="2">Uncharacterized protein</fullName>
    </submittedName>
</protein>
<evidence type="ECO:0000313" key="2">
    <source>
        <dbReference type="EMBL" id="CAB3388662.1"/>
    </source>
</evidence>
<feature type="region of interest" description="Disordered" evidence="1">
    <location>
        <begin position="1"/>
        <end position="54"/>
    </location>
</feature>
<comment type="caution">
    <text evidence="2">The sequence shown here is derived from an EMBL/GenBank/DDBJ whole genome shotgun (WGS) entry which is preliminary data.</text>
</comment>
<name>A0A8S1E8W5_9INSE</name>
<dbReference type="EMBL" id="CADEPI010000850">
    <property type="protein sequence ID" value="CAB3388662.1"/>
    <property type="molecule type" value="Genomic_DNA"/>
</dbReference>
<accession>A0A8S1E8W5</accession>
<evidence type="ECO:0000313" key="3">
    <source>
        <dbReference type="Proteomes" id="UP000494165"/>
    </source>
</evidence>
<keyword evidence="3" id="KW-1185">Reference proteome</keyword>
<gene>
    <name evidence="2" type="ORF">CLODIP_2_CD12274</name>
</gene>
<reference evidence="2 3" key="1">
    <citation type="submission" date="2020-04" db="EMBL/GenBank/DDBJ databases">
        <authorList>
            <person name="Alioto T."/>
            <person name="Alioto T."/>
            <person name="Gomez Garrido J."/>
        </authorList>
    </citation>
    <scope>NUCLEOTIDE SEQUENCE [LARGE SCALE GENOMIC DNA]</scope>
</reference>
<dbReference type="Proteomes" id="UP000494165">
    <property type="component" value="Unassembled WGS sequence"/>
</dbReference>
<evidence type="ECO:0000256" key="1">
    <source>
        <dbReference type="SAM" id="MobiDB-lite"/>
    </source>
</evidence>
<proteinExistence type="predicted"/>
<organism evidence="2 3">
    <name type="scientific">Cloeon dipterum</name>
    <dbReference type="NCBI Taxonomy" id="197152"/>
    <lineage>
        <taxon>Eukaryota</taxon>
        <taxon>Metazoa</taxon>
        <taxon>Ecdysozoa</taxon>
        <taxon>Arthropoda</taxon>
        <taxon>Hexapoda</taxon>
        <taxon>Insecta</taxon>
        <taxon>Pterygota</taxon>
        <taxon>Palaeoptera</taxon>
        <taxon>Ephemeroptera</taxon>
        <taxon>Pisciforma</taxon>
        <taxon>Baetidae</taxon>
        <taxon>Cloeon</taxon>
    </lineage>
</organism>
<feature type="compositionally biased region" description="Polar residues" evidence="1">
    <location>
        <begin position="40"/>
        <end position="52"/>
    </location>
</feature>